<dbReference type="RefSeq" id="WP_191283673.1">
    <property type="nucleotide sequence ID" value="NZ_BNAI01000005.1"/>
</dbReference>
<comment type="caution">
    <text evidence="2">The sequence shown here is derived from an EMBL/GenBank/DDBJ whole genome shotgun (WGS) entry which is preliminary data.</text>
</comment>
<keyword evidence="1" id="KW-1133">Transmembrane helix</keyword>
<dbReference type="Proteomes" id="UP000617531">
    <property type="component" value="Unassembled WGS sequence"/>
</dbReference>
<keyword evidence="1" id="KW-0472">Membrane</keyword>
<evidence type="ECO:0000313" key="3">
    <source>
        <dbReference type="Proteomes" id="UP000617531"/>
    </source>
</evidence>
<dbReference type="AlphaFoldDB" id="A0A8J3GRQ0"/>
<gene>
    <name evidence="2" type="ORF">GCM10011600_23130</name>
</gene>
<evidence type="ECO:0000313" key="2">
    <source>
        <dbReference type="EMBL" id="GHF21562.1"/>
    </source>
</evidence>
<feature type="transmembrane region" description="Helical" evidence="1">
    <location>
        <begin position="20"/>
        <end position="37"/>
    </location>
</feature>
<sequence length="80" mass="8359">MSEPTGRRPTWRERARPAEVLGLAAVLAAFVGVGVLFSTRNLLLAVEFFGAAFVVSVVVCATLLLAISKPEPPGDGPSAH</sequence>
<name>A0A8J3GRQ0_9MICO</name>
<organism evidence="2 3">
    <name type="scientific">Pseudolysinimonas yzui</name>
    <dbReference type="NCBI Taxonomy" id="2708254"/>
    <lineage>
        <taxon>Bacteria</taxon>
        <taxon>Bacillati</taxon>
        <taxon>Actinomycetota</taxon>
        <taxon>Actinomycetes</taxon>
        <taxon>Micrococcales</taxon>
        <taxon>Microbacteriaceae</taxon>
        <taxon>Pseudolysinimonas</taxon>
    </lineage>
</organism>
<proteinExistence type="predicted"/>
<reference evidence="2" key="1">
    <citation type="journal article" date="2014" name="Int. J. Syst. Evol. Microbiol.">
        <title>Complete genome sequence of Corynebacterium casei LMG S-19264T (=DSM 44701T), isolated from a smear-ripened cheese.</title>
        <authorList>
            <consortium name="US DOE Joint Genome Institute (JGI-PGF)"/>
            <person name="Walter F."/>
            <person name="Albersmeier A."/>
            <person name="Kalinowski J."/>
            <person name="Ruckert C."/>
        </authorList>
    </citation>
    <scope>NUCLEOTIDE SEQUENCE</scope>
    <source>
        <strain evidence="2">CGMCC 1.16548</strain>
    </source>
</reference>
<dbReference type="EMBL" id="BNAI01000005">
    <property type="protein sequence ID" value="GHF21562.1"/>
    <property type="molecule type" value="Genomic_DNA"/>
</dbReference>
<accession>A0A8J3GRQ0</accession>
<keyword evidence="3" id="KW-1185">Reference proteome</keyword>
<feature type="transmembrane region" description="Helical" evidence="1">
    <location>
        <begin position="43"/>
        <end position="67"/>
    </location>
</feature>
<keyword evidence="1" id="KW-0812">Transmembrane</keyword>
<protein>
    <submittedName>
        <fullName evidence="2">Uncharacterized protein</fullName>
    </submittedName>
</protein>
<evidence type="ECO:0000256" key="1">
    <source>
        <dbReference type="SAM" id="Phobius"/>
    </source>
</evidence>
<reference evidence="2" key="2">
    <citation type="submission" date="2020-09" db="EMBL/GenBank/DDBJ databases">
        <authorList>
            <person name="Sun Q."/>
            <person name="Zhou Y."/>
        </authorList>
    </citation>
    <scope>NUCLEOTIDE SEQUENCE</scope>
    <source>
        <strain evidence="2">CGMCC 1.16548</strain>
    </source>
</reference>